<dbReference type="AlphaFoldDB" id="A0A166Q4B2"/>
<comment type="caution">
    <text evidence="2">The sequence shown here is derived from an EMBL/GenBank/DDBJ whole genome shotgun (WGS) entry which is preliminary data.</text>
</comment>
<feature type="region of interest" description="Disordered" evidence="1">
    <location>
        <begin position="1"/>
        <end position="40"/>
    </location>
</feature>
<evidence type="ECO:0000256" key="1">
    <source>
        <dbReference type="SAM" id="MobiDB-lite"/>
    </source>
</evidence>
<reference evidence="2 3" key="2">
    <citation type="journal article" date="2018" name="Nature">
        <title>Mutant phenotypes for thousands of bacterial genes of unknown function.</title>
        <authorList>
            <person name="Price M.N."/>
            <person name="Wetmore K.M."/>
            <person name="Waters R.J."/>
            <person name="Callaghan M."/>
            <person name="Ray J."/>
            <person name="Liu H."/>
            <person name="Kuehl J.V."/>
            <person name="Melnyk R.A."/>
            <person name="Lamson J.S."/>
            <person name="Suh Y."/>
            <person name="Carlson H.K."/>
            <person name="Esquivel Z."/>
            <person name="Sadeeshkumar H."/>
            <person name="Chakraborty R."/>
            <person name="Zane G.M."/>
            <person name="Rubin B.E."/>
            <person name="Wall J.D."/>
            <person name="Visel A."/>
            <person name="Bristow J."/>
            <person name="Blow M.J."/>
            <person name="Arkin A.P."/>
            <person name="Deutschbauer A.M."/>
        </authorList>
    </citation>
    <scope>NUCLEOTIDE SEQUENCE [LARGE SCALE GENOMIC DNA]</scope>
    <source>
        <strain evidence="2 3">FW300-N1B4</strain>
    </source>
</reference>
<dbReference type="EMBL" id="LUKJ01000003">
    <property type="protein sequence ID" value="KZN19708.1"/>
    <property type="molecule type" value="Genomic_DNA"/>
</dbReference>
<protein>
    <submittedName>
        <fullName evidence="2">Uncharacterized protein</fullName>
    </submittedName>
</protein>
<reference evidence="3" key="1">
    <citation type="submission" date="2016-03" db="EMBL/GenBank/DDBJ databases">
        <authorList>
            <person name="Ray J."/>
            <person name="Price M."/>
            <person name="Deutschbauer A."/>
        </authorList>
    </citation>
    <scope>NUCLEOTIDE SEQUENCE [LARGE SCALE GENOMIC DNA]</scope>
    <source>
        <strain evidence="3">FW300-N1B4</strain>
    </source>
</reference>
<sequence>MARRTSGACAGHVGVGADGDPFQQQEQRAEHDELRGNRSSRVDELRQECSEQQNSLGIARCHQKLLPRQSDNANWRAGHKLLGLGIGAPQLPGQV</sequence>
<evidence type="ECO:0000313" key="2">
    <source>
        <dbReference type="EMBL" id="KZN19708.1"/>
    </source>
</evidence>
<evidence type="ECO:0000313" key="3">
    <source>
        <dbReference type="Proteomes" id="UP000076489"/>
    </source>
</evidence>
<name>A0A166Q4B2_PSEFL</name>
<organism evidence="2 3">
    <name type="scientific">Pseudomonas fluorescens</name>
    <dbReference type="NCBI Taxonomy" id="294"/>
    <lineage>
        <taxon>Bacteria</taxon>
        <taxon>Pseudomonadati</taxon>
        <taxon>Pseudomonadota</taxon>
        <taxon>Gammaproteobacteria</taxon>
        <taxon>Pseudomonadales</taxon>
        <taxon>Pseudomonadaceae</taxon>
        <taxon>Pseudomonas</taxon>
    </lineage>
</organism>
<accession>A0A166Q4B2</accession>
<feature type="compositionally biased region" description="Basic and acidic residues" evidence="1">
    <location>
        <begin position="27"/>
        <end position="40"/>
    </location>
</feature>
<proteinExistence type="predicted"/>
<gene>
    <name evidence="2" type="ORF">A1D17_27470</name>
</gene>
<dbReference type="Proteomes" id="UP000076489">
    <property type="component" value="Unassembled WGS sequence"/>
</dbReference>